<dbReference type="Pfam" id="PF02259">
    <property type="entry name" value="FAT"/>
    <property type="match status" value="1"/>
</dbReference>
<evidence type="ECO:0000259" key="16">
    <source>
        <dbReference type="PROSITE" id="PS51189"/>
    </source>
</evidence>
<dbReference type="InterPro" id="IPR011009">
    <property type="entry name" value="Kinase-like_dom_sf"/>
</dbReference>
<dbReference type="PANTHER" id="PTHR11139:SF68">
    <property type="entry name" value="DNA-DEPENDENT PROTEIN KINASE CATALYTIC SUBUNIT"/>
    <property type="match status" value="1"/>
</dbReference>
<feature type="domain" description="FAT" evidence="16">
    <location>
        <begin position="1849"/>
        <end position="2463"/>
    </location>
</feature>
<protein>
    <recommendedName>
        <fullName evidence="4">DNA-dependent protein kinase catalytic subunit</fullName>
        <ecNumber evidence="3">2.7.11.1</ecNumber>
    </recommendedName>
</protein>
<evidence type="ECO:0000256" key="4">
    <source>
        <dbReference type="ARBA" id="ARBA00018077"/>
    </source>
</evidence>
<evidence type="ECO:0000313" key="18">
    <source>
        <dbReference type="EMBL" id="KAL1397603.1"/>
    </source>
</evidence>
<keyword evidence="14" id="KW-0472">Membrane</keyword>
<evidence type="ECO:0000256" key="9">
    <source>
        <dbReference type="ARBA" id="ARBA00022763"/>
    </source>
</evidence>
<dbReference type="CDD" id="cd05172">
    <property type="entry name" value="PIKKc_DNA-PK"/>
    <property type="match status" value="1"/>
</dbReference>
<dbReference type="PROSITE" id="PS51190">
    <property type="entry name" value="FATC"/>
    <property type="match status" value="1"/>
</dbReference>
<accession>A0ABD1DDG0</accession>
<dbReference type="EMBL" id="JBEHCU010006224">
    <property type="protein sequence ID" value="KAL1397603.1"/>
    <property type="molecule type" value="Genomic_DNA"/>
</dbReference>
<dbReference type="GO" id="GO:0004674">
    <property type="term" value="F:protein serine/threonine kinase activity"/>
    <property type="evidence" value="ECO:0007669"/>
    <property type="project" value="UniProtKB-KW"/>
</dbReference>
<comment type="similarity">
    <text evidence="2">Belongs to the PI3/PI4-kinase family.</text>
</comment>
<evidence type="ECO:0000256" key="10">
    <source>
        <dbReference type="ARBA" id="ARBA00022777"/>
    </source>
</evidence>
<keyword evidence="14" id="KW-0812">Transmembrane</keyword>
<dbReference type="Pfam" id="PF08163">
    <property type="entry name" value="DNAPKcs_CC3"/>
    <property type="match status" value="1"/>
</dbReference>
<dbReference type="InterPro" id="IPR045581">
    <property type="entry name" value="DNAPKcs_CC5"/>
</dbReference>
<keyword evidence="11" id="KW-0067">ATP-binding</keyword>
<dbReference type="InterPro" id="IPR050517">
    <property type="entry name" value="DDR_Repair_Kinase"/>
</dbReference>
<dbReference type="SUPFAM" id="SSF48371">
    <property type="entry name" value="ARM repeat"/>
    <property type="match status" value="2"/>
</dbReference>
<dbReference type="GO" id="GO:0005524">
    <property type="term" value="F:ATP binding"/>
    <property type="evidence" value="ECO:0007669"/>
    <property type="project" value="UniProtKB-KW"/>
</dbReference>
<dbReference type="InterPro" id="IPR003152">
    <property type="entry name" value="FATC_dom"/>
</dbReference>
<evidence type="ECO:0000256" key="13">
    <source>
        <dbReference type="ARBA" id="ARBA00023242"/>
    </source>
</evidence>
<dbReference type="Pfam" id="PF02260">
    <property type="entry name" value="FATC"/>
    <property type="match status" value="1"/>
</dbReference>
<dbReference type="InterPro" id="IPR018936">
    <property type="entry name" value="PI3/4_kinase_CS"/>
</dbReference>
<evidence type="ECO:0000256" key="6">
    <source>
        <dbReference type="ARBA" id="ARBA00022553"/>
    </source>
</evidence>
<dbReference type="EC" id="2.7.11.1" evidence="3"/>
<dbReference type="InterPro" id="IPR000403">
    <property type="entry name" value="PI3/4_kinase_cat_dom"/>
</dbReference>
<dbReference type="SMART" id="SM01343">
    <property type="entry name" value="FATC"/>
    <property type="match status" value="1"/>
</dbReference>
<evidence type="ECO:0000313" key="19">
    <source>
        <dbReference type="Proteomes" id="UP001562425"/>
    </source>
</evidence>
<dbReference type="Gene3D" id="1.25.10.10">
    <property type="entry name" value="Leucine-rich Repeat Variant"/>
    <property type="match status" value="1"/>
</dbReference>
<evidence type="ECO:0000256" key="14">
    <source>
        <dbReference type="SAM" id="Phobius"/>
    </source>
</evidence>
<evidence type="ECO:0000256" key="8">
    <source>
        <dbReference type="ARBA" id="ARBA00022741"/>
    </source>
</evidence>
<proteinExistence type="inferred from homology"/>
<evidence type="ECO:0000256" key="12">
    <source>
        <dbReference type="ARBA" id="ARBA00023204"/>
    </source>
</evidence>
<dbReference type="PROSITE" id="PS50290">
    <property type="entry name" value="PI3_4_KINASE_3"/>
    <property type="match status" value="1"/>
</dbReference>
<dbReference type="InterPro" id="IPR037706">
    <property type="entry name" value="DNA-PK_dom"/>
</dbReference>
<sequence length="3295" mass="376980">MFEPLIFQIIHYLTQPSKITQKGTEVLASCLMESISHPSDTGVRDLAARCIREFLLWTIKQTPAGQQPTVSSSSAGNLSVILEQLRTYSMDSNPHRRQGAALAFNNIYRILREEETQIERSWLDLYYVFSMNYVMTEDFDSSATNLEQISATIDHLVRVLVERNDLFNRPNPSRVVPSAFGGRLLKDLVRWLFGQCSSREESYRHKCMEVFPKLAKAVAGCATERAFIEQYLEDRTILDICDHVNVIQGIAKTPTLQFIADENLPLIANIYLWLEYFISTLDMYCWLLKGSLLQNPSWFMENSNLFAAIRFFISLVASATMFNLMLLVRPEFVDESQTSVEFRICVDKIIKFNLLKCTITVRIVDLLSWIMHQSYYSSVPENFWEQPQVAAFMIDLIFEPQKMGFDFKSCQDTIAEYPKRIEHLLDRVERFENLQFKEMVYEKISDKLTFTYQELSERLDRLLKLETIGLEDNNNAKGILTIAKRYESYQQYFSLETKNLLRTISERILKTIFDALKEHRLGEWFQVPLTPSLKRFASVVLKIAFKFMSTQALDPLIDLLLSKVELRLFQQSGCSVLHGEHFVATFEEAVFEFVLDQFPTSFEKLLQRLDEANFSVIVKLLCSFLEFNYQRKRSEIPVLKTVTEAMLDKWSVILQRAQTLENKFAAVDLQLIELMSCVAMVSPNPLGQIGRKATGLQPWLLNLIGNSQITLELKSKAVFLLPTLVGDTDFDSAPVSDALQSLQNQHFPLRSSEFAPNSVERISFENCLVGLLDAMVVSRSPVLLKAIINATAADGEHIAEAKIRSALGDYMKPQNSNQQCYNLKLIFGKFCDESLEPTIRLTVLKRFLISGLRMCSFEALSTFYKSNIKKINDMIRSNYGQFGSGWEAEQALINRFGGYQLIELYVAVLPRDVILSDDCPVAKALYGEGKTPGNKMITDFTKKAYASRSEVFLTPDSPTAELFRKYQCAAYRTLAAIISNTKDDLQLYNVLLFRENGDKNEFIWRKLINCSENHLYDGFGQELEEYPKIKDKLVSIRRLTAASASNPNRFKYIQMTSVFESSLSQDVTKLDLNYSVVRTTQEASAVQADEFSQQLARKTTIALERSKVNDHEVMATICAVIQHMHENKITPTPEGDRVVPPPWIKFLAASLRDQQQHKNVRLFLAKVIDNCRTWLKPYAATLIPPLMQVIVDECITTQLNTFVTDLYALILEWSDAFQPSSCDEISLASGLVRFLMRNCFHARREVFRLNLELVKNLIERWKAVVSVPVQLLYDMIGPTQDPESAQNLCGLQLNAIVMANGLVPWTETSKFDFVRAIFRCLDSEKAAVYRPASELLGMCLGHLYPAGEEKEDERYQNEFLAKLVAMRKRVEKKFMDVVYGIHKAFPAIVDSFLAVVTHAIPTASGASKKILLEMLLSRVEVYKEQVHRELISLDLKGMLKDRSYQLLALHLINKSLALMSAENLEDVIDSVILLTSNDQSDVRDVIYEIMIFIYENSQASLSDAAKQKLRKALLTGLTDADQTLQNRIFDFWTDQSRFPQDIDARFQRILEDLYEPSQEMNFLGYATHILLDTAVRNPESKRRIFQHEYEADVKLKEYTIDTHWRQRNSFASAPLFVESQQRFLLAGDGSQMERRIRATQFSNEANMFEPTQDPTTMTQSAASFTLPTQNSLLFEINPPMLDRRSKRVVAAASTGASPKSYDSLRRRILKDKERSSRDQALRAIERHSYEAVRKVESHKMKQGEVVLYRRYRIGDFPDLLINSLALLLPLQALCRRDPPLARQVFVAVFSGILDEWDQTERDSGEAIDAINRAIQKIFGETKSCDPNLFGALIEVAMSRPKQFDLKADSVATVASGANMMNMGVLYLENKLHEYDFPDESIVSRSSSVTMEAIHWIKLAELYHGLSEYDVLGDIFSHKMDSDTRLKEAIELESKGFFYKARELYHRMLLENQSRLAERNFCFQSYYNCFEQMGMWEDLVPILEQQLDGSAEEFWTDEWNMENMLPKYVHANTRLNLSGDERGRGFITLLDAWMRVPDRKEHLKTNFGEEISMLQLASGEFAKAKLYSDQVLLQFLEEWSYLDVLSDKLRTRKLLDIRKVSEVHTLGVLLGDPLQEKRIKKLVASWENSHPSASDSPVIWDTLLAYRKFTLNKLETQLEASTDDRLLRTNFVTQLTDALFATELRLLDASFEQNNLRFARKVIKRLDMVAKEQSERGFRWRIAQNKWRRISELESGNVQRMVANFKRIKGVVDDEGLQRYRAVRVEGLHELFRAGEDLREVLPRAVEANTDELKRLLEYEGSDLDTALGSFSLDCLQKSVEIANTGLLDISDDHAHETSLLADCHYRLAQFCYDGLEKQPLGETVNHERHLMTSLLASMQFGSKPARQLFPVLLQLPNLQDGTLHRCFIDASGLVPEWMFLRWIPQLLSYVDFYQESFLESVLLRLAASYPMALYYPAKFAHGECTKRFPERTMGSFACRLMRLLEFPRLDRFVQELSQVVVPCMKVSNIASDLARKLSAGSELTAEQYRTTVLESMKEAFPESGVGVGREHEKLIPFKSEWKKLLNFDPERQIADIWKFIEHIRREMEKLVPRHSTLELRRYSPWLAEYHFNDREEMLELPGQYNVDHKPNVVNHVKIVKVHNQLEMFKTLRKPLRVQINGSDGKSYDFLVKYGEDLRQDQRIQQLLGTISNQMSLDQHCKEHQLSVRTYEVVPIRSNFGILGWIPNTSSIKSIAVRSMVRFNTAGDVTDTINREYNQFLMQCSGSTPERRPGLTLLYGKTASACTPEKIMLKFNELRYKIKEDALKRALFEMAVSPESFFNLRANFARSLMAMNVACWILGIGDRHTSNVLIDRSNGRLAGVDFGIAFGAGARDQPIPEMVPFRLTPQFVSVMEPMRTAGLMHKCSVYTLACLRSSRKLLKSCLEVFVREPTLDWLDAARYRFQQDENKAAFAWDPQTRINIAIRKLNGANPKVLVAEELRLGQVAQNPEYLAGYLKLLQVSVPNLEEGNLSVEQQVECLLQMATSGSILGIAYAGWFPCRQQVSTMLILVLFVGVSILTVEALLGPIGDQPCSKITNNLDPAVSFQKQSRVLAMVFDDHGHSPFNFYDQMSNDGGCIQVTVSMSRQLLNVTVACDGTGDSAAQDLVCPTWKGTQQKWRASNVAVRSQLDHLAVDGCIELNETHKIYGSLQIGQPVMIKKKIESRPGAVEFSEQRQCRCRFRNEFVIDLSDGANVERGSLGYCHWHWNRHSWVVIYVSSVVGLFSIGLSAYVVIRLTLWRIIASYRTGNDCGMA</sequence>
<dbReference type="SUPFAM" id="SSF56112">
    <property type="entry name" value="Protein kinase-like (PK-like)"/>
    <property type="match status" value="1"/>
</dbReference>
<dbReference type="Pfam" id="PF20502">
    <property type="entry name" value="DNAPKcs_CC1-2"/>
    <property type="match status" value="1"/>
</dbReference>
<dbReference type="InterPro" id="IPR036940">
    <property type="entry name" value="PI3/4_kinase_cat_sf"/>
</dbReference>
<dbReference type="PANTHER" id="PTHR11139">
    <property type="entry name" value="ATAXIA TELANGIECTASIA MUTATED ATM -RELATED"/>
    <property type="match status" value="1"/>
</dbReference>
<keyword evidence="7" id="KW-0808">Transferase</keyword>
<evidence type="ECO:0000256" key="1">
    <source>
        <dbReference type="ARBA" id="ARBA00004604"/>
    </source>
</evidence>
<evidence type="ECO:0000256" key="2">
    <source>
        <dbReference type="ARBA" id="ARBA00011031"/>
    </source>
</evidence>
<comment type="caution">
    <text evidence="18">The sequence shown here is derived from an EMBL/GenBank/DDBJ whole genome shotgun (WGS) entry which is preliminary data.</text>
</comment>
<evidence type="ECO:0000256" key="7">
    <source>
        <dbReference type="ARBA" id="ARBA00022679"/>
    </source>
</evidence>
<reference evidence="18 19" key="1">
    <citation type="submission" date="2024-05" db="EMBL/GenBank/DDBJ databases">
        <title>Culex pipiens pipiens assembly and annotation.</title>
        <authorList>
            <person name="Alout H."/>
            <person name="Durand T."/>
        </authorList>
    </citation>
    <scope>NUCLEOTIDE SEQUENCE [LARGE SCALE GENOMIC DNA]</scope>
    <source>
        <strain evidence="18">HA-2024</strain>
        <tissue evidence="18">Whole body</tissue>
    </source>
</reference>
<dbReference type="InterPro" id="IPR016024">
    <property type="entry name" value="ARM-type_fold"/>
</dbReference>
<evidence type="ECO:0000256" key="5">
    <source>
        <dbReference type="ARBA" id="ARBA00022527"/>
    </source>
</evidence>
<dbReference type="InterPro" id="IPR046803">
    <property type="entry name" value="DNAPKcs_CC1-2"/>
</dbReference>
<dbReference type="InterPro" id="IPR012582">
    <property type="entry name" value="DNAPKcs_CC3"/>
</dbReference>
<dbReference type="Gene3D" id="3.30.1010.10">
    <property type="entry name" value="Phosphatidylinositol 3-kinase Catalytic Subunit, Chain A, domain 4"/>
    <property type="match status" value="1"/>
</dbReference>
<dbReference type="InterPro" id="IPR003151">
    <property type="entry name" value="PIK-rel_kinase_FAT"/>
</dbReference>
<gene>
    <name evidence="18" type="ORF">pipiens_009643</name>
</gene>
<dbReference type="SMART" id="SM00146">
    <property type="entry name" value="PI3Kc"/>
    <property type="match status" value="1"/>
</dbReference>
<comment type="subcellular location">
    <subcellularLocation>
        <location evidence="1">Nucleus</location>
        <location evidence="1">Nucleolus</location>
    </subcellularLocation>
</comment>
<feature type="transmembrane region" description="Helical" evidence="14">
    <location>
        <begin position="3048"/>
        <end position="3069"/>
    </location>
</feature>
<dbReference type="Proteomes" id="UP001562425">
    <property type="component" value="Unassembled WGS sequence"/>
</dbReference>
<dbReference type="PROSITE" id="PS00915">
    <property type="entry name" value="PI3_4_KINASE_1"/>
    <property type="match status" value="1"/>
</dbReference>
<keyword evidence="14" id="KW-1133">Transmembrane helix</keyword>
<dbReference type="InterPro" id="IPR014009">
    <property type="entry name" value="PIK_FAT"/>
</dbReference>
<keyword evidence="12" id="KW-0234">DNA repair</keyword>
<evidence type="ECO:0000259" key="17">
    <source>
        <dbReference type="PROSITE" id="PS51190"/>
    </source>
</evidence>
<dbReference type="Gene3D" id="1.10.1070.11">
    <property type="entry name" value="Phosphatidylinositol 3-/4-kinase, catalytic domain"/>
    <property type="match status" value="1"/>
</dbReference>
<keyword evidence="6" id="KW-0597">Phosphoprotein</keyword>
<dbReference type="Pfam" id="PF00454">
    <property type="entry name" value="PI3_PI4_kinase"/>
    <property type="match status" value="1"/>
</dbReference>
<keyword evidence="8" id="KW-0547">Nucleotide-binding</keyword>
<dbReference type="GO" id="GO:0005730">
    <property type="term" value="C:nucleolus"/>
    <property type="evidence" value="ECO:0007669"/>
    <property type="project" value="UniProtKB-SubCell"/>
</dbReference>
<dbReference type="Pfam" id="PF19704">
    <property type="entry name" value="DNAPKcs_CC5"/>
    <property type="match status" value="2"/>
</dbReference>
<name>A0ABD1DDG0_CULPP</name>
<keyword evidence="5" id="KW-0723">Serine/threonine-protein kinase</keyword>
<keyword evidence="10" id="KW-0418">Kinase</keyword>
<feature type="transmembrane region" description="Helical" evidence="14">
    <location>
        <begin position="3253"/>
        <end position="3275"/>
    </location>
</feature>
<evidence type="ECO:0000256" key="11">
    <source>
        <dbReference type="ARBA" id="ARBA00022840"/>
    </source>
</evidence>
<dbReference type="InterPro" id="IPR011989">
    <property type="entry name" value="ARM-like"/>
</dbReference>
<dbReference type="PROSITE" id="PS51189">
    <property type="entry name" value="FAT"/>
    <property type="match status" value="1"/>
</dbReference>
<evidence type="ECO:0000256" key="3">
    <source>
        <dbReference type="ARBA" id="ARBA00012513"/>
    </source>
</evidence>
<organism evidence="18 19">
    <name type="scientific">Culex pipiens pipiens</name>
    <name type="common">Northern house mosquito</name>
    <dbReference type="NCBI Taxonomy" id="38569"/>
    <lineage>
        <taxon>Eukaryota</taxon>
        <taxon>Metazoa</taxon>
        <taxon>Ecdysozoa</taxon>
        <taxon>Arthropoda</taxon>
        <taxon>Hexapoda</taxon>
        <taxon>Insecta</taxon>
        <taxon>Pterygota</taxon>
        <taxon>Neoptera</taxon>
        <taxon>Endopterygota</taxon>
        <taxon>Diptera</taxon>
        <taxon>Nematocera</taxon>
        <taxon>Culicoidea</taxon>
        <taxon>Culicidae</taxon>
        <taxon>Culicinae</taxon>
        <taxon>Culicini</taxon>
        <taxon>Culex</taxon>
        <taxon>Culex</taxon>
    </lineage>
</organism>
<dbReference type="GO" id="GO:0006302">
    <property type="term" value="P:double-strand break repair"/>
    <property type="evidence" value="ECO:0007669"/>
    <property type="project" value="UniProtKB-ARBA"/>
</dbReference>
<dbReference type="SMART" id="SM01344">
    <property type="entry name" value="NUC194"/>
    <property type="match status" value="1"/>
</dbReference>
<keyword evidence="19" id="KW-1185">Reference proteome</keyword>
<keyword evidence="13" id="KW-0539">Nucleus</keyword>
<feature type="domain" description="PI3K/PI4K catalytic" evidence="15">
    <location>
        <begin position="2641"/>
        <end position="2979"/>
    </location>
</feature>
<evidence type="ECO:0000259" key="15">
    <source>
        <dbReference type="PROSITE" id="PS50290"/>
    </source>
</evidence>
<keyword evidence="9" id="KW-0227">DNA damage</keyword>
<feature type="domain" description="FATC" evidence="17">
    <location>
        <begin position="3010"/>
        <end position="3042"/>
    </location>
</feature>